<dbReference type="SUPFAM" id="SSF55347">
    <property type="entry name" value="Glyceraldehyde-3-phosphate dehydrogenase-like, C-terminal domain"/>
    <property type="match status" value="1"/>
</dbReference>
<dbReference type="Gene3D" id="3.40.50.720">
    <property type="entry name" value="NAD(P)-binding Rossmann-like Domain"/>
    <property type="match status" value="1"/>
</dbReference>
<dbReference type="eggNOG" id="arCOG01622">
    <property type="taxonomic scope" value="Archaea"/>
</dbReference>
<dbReference type="PATRIC" id="fig|797114.5.peg.910"/>
<dbReference type="InterPro" id="IPR052515">
    <property type="entry name" value="Gfo/Idh/MocA_Oxidoreductase"/>
</dbReference>
<keyword evidence="4" id="KW-1185">Reference proteome</keyword>
<dbReference type="EMBL" id="AOIU01000009">
    <property type="protein sequence ID" value="ELZ28861.1"/>
    <property type="molecule type" value="Genomic_DNA"/>
</dbReference>
<dbReference type="Proteomes" id="UP000011626">
    <property type="component" value="Unassembled WGS sequence"/>
</dbReference>
<comment type="caution">
    <text evidence="3">The sequence shown here is derived from an EMBL/GenBank/DDBJ whole genome shotgun (WGS) entry which is preliminary data.</text>
</comment>
<dbReference type="Pfam" id="PF22725">
    <property type="entry name" value="GFO_IDH_MocA_C3"/>
    <property type="match status" value="1"/>
</dbReference>
<dbReference type="InterPro" id="IPR055170">
    <property type="entry name" value="GFO_IDH_MocA-like_dom"/>
</dbReference>
<dbReference type="STRING" id="797114.C475_04466"/>
<dbReference type="InterPro" id="IPR036291">
    <property type="entry name" value="NAD(P)-bd_dom_sf"/>
</dbReference>
<feature type="domain" description="GFO/IDH/MocA-like oxidoreductase" evidence="2">
    <location>
        <begin position="132"/>
        <end position="253"/>
    </location>
</feature>
<proteinExistence type="predicted"/>
<dbReference type="SUPFAM" id="SSF51735">
    <property type="entry name" value="NAD(P)-binding Rossmann-fold domains"/>
    <property type="match status" value="1"/>
</dbReference>
<reference evidence="3 4" key="1">
    <citation type="journal article" date="2014" name="PLoS Genet.">
        <title>Phylogenetically driven sequencing of extremely halophilic archaea reveals strategies for static and dynamic osmo-response.</title>
        <authorList>
            <person name="Becker E.A."/>
            <person name="Seitzer P.M."/>
            <person name="Tritt A."/>
            <person name="Larsen D."/>
            <person name="Krusor M."/>
            <person name="Yao A.I."/>
            <person name="Wu D."/>
            <person name="Madern D."/>
            <person name="Eisen J.A."/>
            <person name="Darling A.E."/>
            <person name="Facciotti M.T."/>
        </authorList>
    </citation>
    <scope>NUCLEOTIDE SEQUENCE [LARGE SCALE GENOMIC DNA]</scope>
    <source>
        <strain evidence="3 4">2-9-1</strain>
    </source>
</reference>
<evidence type="ECO:0000313" key="3">
    <source>
        <dbReference type="EMBL" id="ELZ28861.1"/>
    </source>
</evidence>
<organism evidence="3 4">
    <name type="scientific">Halosimplex carlsbadense 2-9-1</name>
    <dbReference type="NCBI Taxonomy" id="797114"/>
    <lineage>
        <taxon>Archaea</taxon>
        <taxon>Methanobacteriati</taxon>
        <taxon>Methanobacteriota</taxon>
        <taxon>Stenosarchaea group</taxon>
        <taxon>Halobacteria</taxon>
        <taxon>Halobacteriales</taxon>
        <taxon>Haloarculaceae</taxon>
        <taxon>Halosimplex</taxon>
    </lineage>
</organism>
<dbReference type="OrthoDB" id="25239at2157"/>
<dbReference type="AlphaFoldDB" id="M0D027"/>
<evidence type="ECO:0000259" key="1">
    <source>
        <dbReference type="Pfam" id="PF01408"/>
    </source>
</evidence>
<dbReference type="Pfam" id="PF01408">
    <property type="entry name" value="GFO_IDH_MocA"/>
    <property type="match status" value="1"/>
</dbReference>
<accession>M0D027</accession>
<evidence type="ECO:0000313" key="4">
    <source>
        <dbReference type="Proteomes" id="UP000011626"/>
    </source>
</evidence>
<dbReference type="PANTHER" id="PTHR43249:SF1">
    <property type="entry name" value="D-GLUCOSIDE 3-DEHYDROGENASE"/>
    <property type="match status" value="1"/>
</dbReference>
<sequence length="346" mass="36137">MADPLRYGIVGCAGIGNTHAEAVAAVDGADLVACADLDPDAAAAFADDHDVAHTFADPAAMVDKADVDAASVCTPSGTHADVTSDLAEAGAHVLCEKPLDVTAERVDRMVAACEAAGVTLAGVFQRRFDPAVRRAKRAVEEGEIGRPVLADTHLKWFRPQAYYDSAGWRGTREMDGGAFMNQGIHSLDALQWVMGGVESVRAETGTLARELECEDTGAMVLRFEKGAIGTVAVTMATKGGTDRTEINGTEGSLALADDGIEVRVGTGEETLWSAETESRAPALGSAPHPAGAGHEGVVRDFVDAVREGREPEAPAREARVAVDIVLAAYRSAETGERVTLDAVRGD</sequence>
<dbReference type="PANTHER" id="PTHR43249">
    <property type="entry name" value="UDP-N-ACETYL-2-AMINO-2-DEOXY-D-GLUCURONATE OXIDASE"/>
    <property type="match status" value="1"/>
</dbReference>
<name>M0D027_9EURY</name>
<dbReference type="InterPro" id="IPR000683">
    <property type="entry name" value="Gfo/Idh/MocA-like_OxRdtase_N"/>
</dbReference>
<evidence type="ECO:0000259" key="2">
    <source>
        <dbReference type="Pfam" id="PF22725"/>
    </source>
</evidence>
<feature type="domain" description="Gfo/Idh/MocA-like oxidoreductase N-terminal" evidence="1">
    <location>
        <begin position="5"/>
        <end position="120"/>
    </location>
</feature>
<protein>
    <submittedName>
        <fullName evidence="3">Oxidoreductase domain protein</fullName>
    </submittedName>
</protein>
<gene>
    <name evidence="3" type="ORF">C475_04466</name>
</gene>
<dbReference type="Gene3D" id="3.30.360.10">
    <property type="entry name" value="Dihydrodipicolinate Reductase, domain 2"/>
    <property type="match status" value="1"/>
</dbReference>
<dbReference type="GO" id="GO:0000166">
    <property type="term" value="F:nucleotide binding"/>
    <property type="evidence" value="ECO:0007669"/>
    <property type="project" value="InterPro"/>
</dbReference>
<dbReference type="RefSeq" id="WP_006882565.1">
    <property type="nucleotide sequence ID" value="NZ_AOIU01000009.1"/>
</dbReference>